<feature type="domain" description="GGDEF" evidence="6">
    <location>
        <begin position="480"/>
        <end position="600"/>
    </location>
</feature>
<evidence type="ECO:0000259" key="6">
    <source>
        <dbReference type="PROSITE" id="PS50887"/>
    </source>
</evidence>
<dbReference type="SMART" id="SM00267">
    <property type="entry name" value="GGDEF"/>
    <property type="match status" value="1"/>
</dbReference>
<dbReference type="PROSITE" id="PS50110">
    <property type="entry name" value="RESPONSE_REGULATORY"/>
    <property type="match status" value="1"/>
</dbReference>
<sequence>MPRYALIAEPDPHRATALVALATQEGLEGVVARDGAEAQEWVRQRGAPTLLVTDLALPRVDGFALLAWLRGRSDAGGMAVVVVTAFDELRVRAWQLKDALGIHALLSRRADPDAMRDGVRRALAGQLAGGGLTESSAEEEQQRLARIDELRLVDPGPPDARLQELVSEVAQAFGVPVALLTLVLGDRQWFKAHVGLTGSLARERGTPRDWAFCHHVVQGREAMVVPDATRHPVFRDNPLVRDGVVGSYAGAPLITASGDVLGSLCVIDTRPLMLGPEDLAALRELAARVAQSLESTTAGHRPRTPPPRVGGQSEPVLSEASALALVREAVRALDVPVLVVAPGRKPYAANAALAELLGLPEERLSGMSFDSLCQHVANLGADPGGTLRQLDLAAESSRGLHLTLTLERPRPRVVRWVARPFVVPGGVAQLLSLMDLRIGSDLKGEREGLLRQDALTGLDTRRAGEERLSKEIGRCRREGLPFSLVLVDLVELGALNRTRGFDAGDGALRELARHADGLCPPPGFAVRWTGDTLLLALPGADTVGAEAVRQQFHDVPGVPQRVSVAVTVQGEEDPHGTLSRAHAALARAKPDRAPTSGRGD</sequence>
<dbReference type="InterPro" id="IPR013656">
    <property type="entry name" value="PAS_4"/>
</dbReference>
<organism evidence="7 8">
    <name type="scientific">Corallococcus soli</name>
    <dbReference type="NCBI Taxonomy" id="2710757"/>
    <lineage>
        <taxon>Bacteria</taxon>
        <taxon>Pseudomonadati</taxon>
        <taxon>Myxococcota</taxon>
        <taxon>Myxococcia</taxon>
        <taxon>Myxococcales</taxon>
        <taxon>Cystobacterineae</taxon>
        <taxon>Myxococcaceae</taxon>
        <taxon>Corallococcus</taxon>
    </lineage>
</organism>
<name>A0ABR9PMG1_9BACT</name>
<dbReference type="PANTHER" id="PTHR43102:SF2">
    <property type="entry name" value="GAF DOMAIN-CONTAINING PROTEIN"/>
    <property type="match status" value="1"/>
</dbReference>
<dbReference type="RefSeq" id="WP_193348500.1">
    <property type="nucleotide sequence ID" value="NZ_CBCSIP010000273.1"/>
</dbReference>
<dbReference type="Pfam" id="PF08448">
    <property type="entry name" value="PAS_4"/>
    <property type="match status" value="1"/>
</dbReference>
<evidence type="ECO:0000256" key="2">
    <source>
        <dbReference type="ARBA" id="ARBA00022777"/>
    </source>
</evidence>
<dbReference type="SMART" id="SM00065">
    <property type="entry name" value="GAF"/>
    <property type="match status" value="1"/>
</dbReference>
<dbReference type="InterPro" id="IPR029016">
    <property type="entry name" value="GAF-like_dom_sf"/>
</dbReference>
<dbReference type="InterPro" id="IPR043128">
    <property type="entry name" value="Rev_trsase/Diguanyl_cyclase"/>
</dbReference>
<dbReference type="CDD" id="cd01949">
    <property type="entry name" value="GGDEF"/>
    <property type="match status" value="1"/>
</dbReference>
<dbReference type="InterPro" id="IPR003018">
    <property type="entry name" value="GAF"/>
</dbReference>
<dbReference type="InterPro" id="IPR001789">
    <property type="entry name" value="Sig_transdc_resp-reg_receiver"/>
</dbReference>
<accession>A0ABR9PMG1</accession>
<proteinExistence type="predicted"/>
<evidence type="ECO:0000313" key="8">
    <source>
        <dbReference type="Proteomes" id="UP001516472"/>
    </source>
</evidence>
<evidence type="ECO:0000256" key="4">
    <source>
        <dbReference type="SAM" id="MobiDB-lite"/>
    </source>
</evidence>
<dbReference type="Pfam" id="PF00990">
    <property type="entry name" value="GGDEF"/>
    <property type="match status" value="1"/>
</dbReference>
<evidence type="ECO:0000259" key="5">
    <source>
        <dbReference type="PROSITE" id="PS50110"/>
    </source>
</evidence>
<dbReference type="Gene3D" id="3.30.70.270">
    <property type="match status" value="1"/>
</dbReference>
<dbReference type="InterPro" id="IPR035965">
    <property type="entry name" value="PAS-like_dom_sf"/>
</dbReference>
<dbReference type="Pfam" id="PF00072">
    <property type="entry name" value="Response_reg"/>
    <property type="match status" value="1"/>
</dbReference>
<dbReference type="EMBL" id="JAAIYO010000003">
    <property type="protein sequence ID" value="MBE4749097.1"/>
    <property type="molecule type" value="Genomic_DNA"/>
</dbReference>
<dbReference type="NCBIfam" id="TIGR00254">
    <property type="entry name" value="GGDEF"/>
    <property type="match status" value="1"/>
</dbReference>
<feature type="modified residue" description="4-aspartylphosphate" evidence="3">
    <location>
        <position position="54"/>
    </location>
</feature>
<keyword evidence="3" id="KW-0597">Phosphoprotein</keyword>
<dbReference type="Gene3D" id="3.40.50.2300">
    <property type="match status" value="1"/>
</dbReference>
<comment type="caution">
    <text evidence="7">The sequence shown here is derived from an EMBL/GenBank/DDBJ whole genome shotgun (WGS) entry which is preliminary data.</text>
</comment>
<dbReference type="Gene3D" id="3.30.450.40">
    <property type="match status" value="1"/>
</dbReference>
<feature type="region of interest" description="Disordered" evidence="4">
    <location>
        <begin position="293"/>
        <end position="314"/>
    </location>
</feature>
<feature type="region of interest" description="Disordered" evidence="4">
    <location>
        <begin position="572"/>
        <end position="600"/>
    </location>
</feature>
<dbReference type="SUPFAM" id="SSF55781">
    <property type="entry name" value="GAF domain-like"/>
    <property type="match status" value="1"/>
</dbReference>
<dbReference type="InterPro" id="IPR011006">
    <property type="entry name" value="CheY-like_superfamily"/>
</dbReference>
<dbReference type="PROSITE" id="PS50887">
    <property type="entry name" value="GGDEF"/>
    <property type="match status" value="1"/>
</dbReference>
<keyword evidence="2" id="KW-0418">Kinase</keyword>
<keyword evidence="1" id="KW-0808">Transferase</keyword>
<dbReference type="SUPFAM" id="SSF55785">
    <property type="entry name" value="PYP-like sensor domain (PAS domain)"/>
    <property type="match status" value="1"/>
</dbReference>
<dbReference type="InterPro" id="IPR029787">
    <property type="entry name" value="Nucleotide_cyclase"/>
</dbReference>
<dbReference type="Pfam" id="PF01590">
    <property type="entry name" value="GAF"/>
    <property type="match status" value="1"/>
</dbReference>
<dbReference type="SUPFAM" id="SSF52172">
    <property type="entry name" value="CheY-like"/>
    <property type="match status" value="1"/>
</dbReference>
<dbReference type="InterPro" id="IPR000160">
    <property type="entry name" value="GGDEF_dom"/>
</dbReference>
<protein>
    <submittedName>
        <fullName evidence="7">Diguanylate cyclase</fullName>
    </submittedName>
</protein>
<feature type="domain" description="Response regulatory" evidence="5">
    <location>
        <begin position="4"/>
        <end position="123"/>
    </location>
</feature>
<dbReference type="Proteomes" id="UP001516472">
    <property type="component" value="Unassembled WGS sequence"/>
</dbReference>
<dbReference type="SMART" id="SM00448">
    <property type="entry name" value="REC"/>
    <property type="match status" value="1"/>
</dbReference>
<dbReference type="PANTHER" id="PTHR43102">
    <property type="entry name" value="SLR1143 PROTEIN"/>
    <property type="match status" value="1"/>
</dbReference>
<dbReference type="SUPFAM" id="SSF55073">
    <property type="entry name" value="Nucleotide cyclase"/>
    <property type="match status" value="1"/>
</dbReference>
<reference evidence="7 8" key="1">
    <citation type="submission" date="2020-02" db="EMBL/GenBank/DDBJ databases">
        <authorList>
            <person name="Babadi Z.K."/>
            <person name="Risdian C."/>
            <person name="Ebrahimipour G.H."/>
            <person name="Wink J."/>
        </authorList>
    </citation>
    <scope>NUCLEOTIDE SEQUENCE [LARGE SCALE GENOMIC DNA]</scope>
    <source>
        <strain evidence="7 8">ZKHCc1 1396</strain>
    </source>
</reference>
<keyword evidence="8" id="KW-1185">Reference proteome</keyword>
<evidence type="ECO:0000256" key="3">
    <source>
        <dbReference type="PROSITE-ProRule" id="PRU00169"/>
    </source>
</evidence>
<evidence type="ECO:0000313" key="7">
    <source>
        <dbReference type="EMBL" id="MBE4749097.1"/>
    </source>
</evidence>
<evidence type="ECO:0000256" key="1">
    <source>
        <dbReference type="ARBA" id="ARBA00022679"/>
    </source>
</evidence>
<gene>
    <name evidence="7" type="ORF">G4177_13085</name>
</gene>